<reference evidence="1 2" key="1">
    <citation type="submission" date="2020-04" db="EMBL/GenBank/DDBJ databases">
        <title>Massilia sp. RP-1-19 isolated from soil.</title>
        <authorList>
            <person name="Dahal R.H."/>
        </authorList>
    </citation>
    <scope>NUCLEOTIDE SEQUENCE [LARGE SCALE GENOMIC DNA]</scope>
    <source>
        <strain evidence="1 2">RP-1-19</strain>
    </source>
</reference>
<dbReference type="RefSeq" id="WP_169468053.1">
    <property type="nucleotide sequence ID" value="NZ_JABBGG010000010.1"/>
</dbReference>
<keyword evidence="2" id="KW-1185">Reference proteome</keyword>
<evidence type="ECO:0000313" key="1">
    <source>
        <dbReference type="EMBL" id="NML62763.1"/>
    </source>
</evidence>
<protein>
    <submittedName>
        <fullName evidence="1">Uncharacterized protein</fullName>
    </submittedName>
</protein>
<accession>A0A848HTX7</accession>
<dbReference type="AlphaFoldDB" id="A0A848HTX7"/>
<proteinExistence type="predicted"/>
<evidence type="ECO:0000313" key="2">
    <source>
        <dbReference type="Proteomes" id="UP000583752"/>
    </source>
</evidence>
<comment type="caution">
    <text evidence="1">The sequence shown here is derived from an EMBL/GenBank/DDBJ whole genome shotgun (WGS) entry which is preliminary data.</text>
</comment>
<organism evidence="1 2">
    <name type="scientific">Massilia polaris</name>
    <dbReference type="NCBI Taxonomy" id="2728846"/>
    <lineage>
        <taxon>Bacteria</taxon>
        <taxon>Pseudomonadati</taxon>
        <taxon>Pseudomonadota</taxon>
        <taxon>Betaproteobacteria</taxon>
        <taxon>Burkholderiales</taxon>
        <taxon>Oxalobacteraceae</taxon>
        <taxon>Telluria group</taxon>
        <taxon>Massilia</taxon>
    </lineage>
</organism>
<name>A0A848HTX7_9BURK</name>
<sequence>MTLDSPRLKGVIPAIACGILKISILHTRTCRALAGAIWNELTDKEKQEFGRAFYHSGEYARLGLSVARRCGEGSAQTYRLANGLDVSQHAQAV</sequence>
<dbReference type="Proteomes" id="UP000583752">
    <property type="component" value="Unassembled WGS sequence"/>
</dbReference>
<dbReference type="EMBL" id="JABBGG010000010">
    <property type="protein sequence ID" value="NML62763.1"/>
    <property type="molecule type" value="Genomic_DNA"/>
</dbReference>
<gene>
    <name evidence="1" type="ORF">HHL21_17090</name>
</gene>